<dbReference type="GO" id="GO:0007160">
    <property type="term" value="P:cell-matrix adhesion"/>
    <property type="evidence" value="ECO:0007669"/>
    <property type="project" value="InterPro"/>
</dbReference>
<accession>A0A3S0ZKB3</accession>
<dbReference type="GO" id="GO:0005509">
    <property type="term" value="F:calcium ion binding"/>
    <property type="evidence" value="ECO:0007669"/>
    <property type="project" value="InterPro"/>
</dbReference>
<dbReference type="InterPro" id="IPR001299">
    <property type="entry name" value="Ependymin"/>
</dbReference>
<dbReference type="Proteomes" id="UP000271974">
    <property type="component" value="Unassembled WGS sequence"/>
</dbReference>
<keyword evidence="1" id="KW-0732">Signal</keyword>
<comment type="caution">
    <text evidence="2">The sequence shown here is derived from an EMBL/GenBank/DDBJ whole genome shotgun (WGS) entry which is preliminary data.</text>
</comment>
<dbReference type="EMBL" id="RQTK01000434">
    <property type="protein sequence ID" value="RUS79689.1"/>
    <property type="molecule type" value="Genomic_DNA"/>
</dbReference>
<name>A0A3S0ZKB3_ELYCH</name>
<sequence>MLTVAALALLVVGACSQQAGMMTTMSMMQGGMMSSMSPPAPCCTPATWQGFIVDLKSPLDLINTVVYDSNKKMEGVWSTMRTTGQVVAHTLIDYNAQMMYSAQYMPNMAPACKKEVFKMPMFRCLNDAHIMNLNYLGSSTLGLKGMGIDYDSYMYSAAGTNFTVALGSIPGSNGLCYPVLEDIKNDQKDSLYMFLQLSATIENPEIMAMPAPCVSTNAAVVG</sequence>
<keyword evidence="3" id="KW-1185">Reference proteome</keyword>
<reference evidence="2 3" key="1">
    <citation type="submission" date="2019-01" db="EMBL/GenBank/DDBJ databases">
        <title>A draft genome assembly of the solar-powered sea slug Elysia chlorotica.</title>
        <authorList>
            <person name="Cai H."/>
            <person name="Li Q."/>
            <person name="Fang X."/>
            <person name="Li J."/>
            <person name="Curtis N.E."/>
            <person name="Altenburger A."/>
            <person name="Shibata T."/>
            <person name="Feng M."/>
            <person name="Maeda T."/>
            <person name="Schwartz J.A."/>
            <person name="Shigenobu S."/>
            <person name="Lundholm N."/>
            <person name="Nishiyama T."/>
            <person name="Yang H."/>
            <person name="Hasebe M."/>
            <person name="Li S."/>
            <person name="Pierce S.K."/>
            <person name="Wang J."/>
        </authorList>
    </citation>
    <scope>NUCLEOTIDE SEQUENCE [LARGE SCALE GENOMIC DNA]</scope>
    <source>
        <strain evidence="2">EC2010</strain>
        <tissue evidence="2">Whole organism of an adult</tissue>
    </source>
</reference>
<dbReference type="GO" id="GO:0005576">
    <property type="term" value="C:extracellular region"/>
    <property type="evidence" value="ECO:0007669"/>
    <property type="project" value="InterPro"/>
</dbReference>
<protein>
    <submittedName>
        <fullName evidence="2">Uncharacterized protein</fullName>
    </submittedName>
</protein>
<dbReference type="PANTHER" id="PTHR10697">
    <property type="entry name" value="MAMMALIAN EPENDYMIN-RELATED PROTEIN 1"/>
    <property type="match status" value="1"/>
</dbReference>
<evidence type="ECO:0000256" key="1">
    <source>
        <dbReference type="SAM" id="SignalP"/>
    </source>
</evidence>
<gene>
    <name evidence="2" type="ORF">EGW08_012543</name>
</gene>
<dbReference type="AlphaFoldDB" id="A0A3S0ZKB3"/>
<dbReference type="GO" id="GO:0005764">
    <property type="term" value="C:lysosome"/>
    <property type="evidence" value="ECO:0007669"/>
    <property type="project" value="TreeGrafter"/>
</dbReference>
<dbReference type="OrthoDB" id="6188974at2759"/>
<dbReference type="PANTHER" id="PTHR10697:SF13">
    <property type="entry name" value="RICIN B LECTIN DOMAIN-CONTAINING PROTEIN"/>
    <property type="match status" value="1"/>
</dbReference>
<evidence type="ECO:0000313" key="2">
    <source>
        <dbReference type="EMBL" id="RUS79689.1"/>
    </source>
</evidence>
<feature type="signal peptide" evidence="1">
    <location>
        <begin position="1"/>
        <end position="16"/>
    </location>
</feature>
<evidence type="ECO:0000313" key="3">
    <source>
        <dbReference type="Proteomes" id="UP000271974"/>
    </source>
</evidence>
<feature type="chain" id="PRO_5018665455" evidence="1">
    <location>
        <begin position="17"/>
        <end position="222"/>
    </location>
</feature>
<organism evidence="2 3">
    <name type="scientific">Elysia chlorotica</name>
    <name type="common">Eastern emerald elysia</name>
    <name type="synonym">Sea slug</name>
    <dbReference type="NCBI Taxonomy" id="188477"/>
    <lineage>
        <taxon>Eukaryota</taxon>
        <taxon>Metazoa</taxon>
        <taxon>Spiralia</taxon>
        <taxon>Lophotrochozoa</taxon>
        <taxon>Mollusca</taxon>
        <taxon>Gastropoda</taxon>
        <taxon>Heterobranchia</taxon>
        <taxon>Euthyneura</taxon>
        <taxon>Panpulmonata</taxon>
        <taxon>Sacoglossa</taxon>
        <taxon>Placobranchoidea</taxon>
        <taxon>Plakobranchidae</taxon>
        <taxon>Elysia</taxon>
    </lineage>
</organism>
<proteinExistence type="predicted"/>